<protein>
    <submittedName>
        <fullName evidence="11">Polygalacturonase</fullName>
        <ecNumber evidence="11">3.2.1.15</ecNumber>
    </submittedName>
</protein>
<evidence type="ECO:0000256" key="8">
    <source>
        <dbReference type="PROSITE-ProRule" id="PRU10052"/>
    </source>
</evidence>
<keyword evidence="4" id="KW-0964">Secreted</keyword>
<dbReference type="PROSITE" id="PS00502">
    <property type="entry name" value="POLYGALACTURONASE"/>
    <property type="match status" value="1"/>
</dbReference>
<keyword evidence="7" id="KW-0961">Cell wall biogenesis/degradation</keyword>
<evidence type="ECO:0000256" key="4">
    <source>
        <dbReference type="ARBA" id="ARBA00022525"/>
    </source>
</evidence>
<dbReference type="EC" id="3.2.1.15" evidence="11"/>
<evidence type="ECO:0000256" key="5">
    <source>
        <dbReference type="ARBA" id="ARBA00022801"/>
    </source>
</evidence>
<dbReference type="EMBL" id="NKXS01002839">
    <property type="protein sequence ID" value="PIN11864.1"/>
    <property type="molecule type" value="Genomic_DNA"/>
</dbReference>
<keyword evidence="3" id="KW-0134">Cell wall</keyword>
<comment type="caution">
    <text evidence="11">The sequence shown here is derived from an EMBL/GenBank/DDBJ whole genome shotgun (WGS) entry which is preliminary data.</text>
</comment>
<name>A0A2G9H2W0_9LAMI</name>
<dbReference type="GO" id="GO:0071555">
    <property type="term" value="P:cell wall organization"/>
    <property type="evidence" value="ECO:0007669"/>
    <property type="project" value="UniProtKB-KW"/>
</dbReference>
<comment type="similarity">
    <text evidence="2 9">Belongs to the glycosyl hydrolase 28 family.</text>
</comment>
<dbReference type="AlphaFoldDB" id="A0A2G9H2W0"/>
<keyword evidence="6 9" id="KW-0326">Glycosidase</keyword>
<dbReference type="InterPro" id="IPR006626">
    <property type="entry name" value="PbH1"/>
</dbReference>
<evidence type="ECO:0000313" key="12">
    <source>
        <dbReference type="Proteomes" id="UP000231279"/>
    </source>
</evidence>
<dbReference type="STRING" id="429701.A0A2G9H2W0"/>
<evidence type="ECO:0000256" key="6">
    <source>
        <dbReference type="ARBA" id="ARBA00023295"/>
    </source>
</evidence>
<gene>
    <name evidence="11" type="ORF">CDL12_15537</name>
</gene>
<dbReference type="SMART" id="SM00710">
    <property type="entry name" value="PbH1"/>
    <property type="match status" value="5"/>
</dbReference>
<dbReference type="Proteomes" id="UP000231279">
    <property type="component" value="Unassembled WGS sequence"/>
</dbReference>
<comment type="subcellular location">
    <subcellularLocation>
        <location evidence="1">Secreted</location>
        <location evidence="1">Cell wall</location>
    </subcellularLocation>
</comment>
<dbReference type="Gene3D" id="2.160.20.10">
    <property type="entry name" value="Single-stranded right-handed beta-helix, Pectin lyase-like"/>
    <property type="match status" value="1"/>
</dbReference>
<evidence type="ECO:0000256" key="7">
    <source>
        <dbReference type="ARBA" id="ARBA00023316"/>
    </source>
</evidence>
<keyword evidence="12" id="KW-1185">Reference proteome</keyword>
<proteinExistence type="inferred from homology"/>
<evidence type="ECO:0000256" key="3">
    <source>
        <dbReference type="ARBA" id="ARBA00022512"/>
    </source>
</evidence>
<dbReference type="SUPFAM" id="SSF51126">
    <property type="entry name" value="Pectin lyase-like"/>
    <property type="match status" value="1"/>
</dbReference>
<evidence type="ECO:0000256" key="10">
    <source>
        <dbReference type="SAM" id="Phobius"/>
    </source>
</evidence>
<dbReference type="InterPro" id="IPR011050">
    <property type="entry name" value="Pectin_lyase_fold/virulence"/>
</dbReference>
<dbReference type="PANTHER" id="PTHR31375">
    <property type="match status" value="1"/>
</dbReference>
<dbReference type="InterPro" id="IPR000743">
    <property type="entry name" value="Glyco_hydro_28"/>
</dbReference>
<keyword evidence="10" id="KW-0812">Transmembrane</keyword>
<keyword evidence="10" id="KW-1133">Transmembrane helix</keyword>
<evidence type="ECO:0000313" key="11">
    <source>
        <dbReference type="EMBL" id="PIN11864.1"/>
    </source>
</evidence>
<dbReference type="FunFam" id="2.160.20.10:FF:000004">
    <property type="entry name" value="Pectin lyase-like superfamily protein"/>
    <property type="match status" value="1"/>
</dbReference>
<feature type="active site" evidence="8">
    <location>
        <position position="253"/>
    </location>
</feature>
<dbReference type="InterPro" id="IPR012334">
    <property type="entry name" value="Pectin_lyas_fold"/>
</dbReference>
<evidence type="ECO:0000256" key="1">
    <source>
        <dbReference type="ARBA" id="ARBA00004191"/>
    </source>
</evidence>
<keyword evidence="5 9" id="KW-0378">Hydrolase</keyword>
<evidence type="ECO:0000256" key="2">
    <source>
        <dbReference type="ARBA" id="ARBA00008834"/>
    </source>
</evidence>
<sequence>MVHMDSYLASPWIFLINMFLSFWIINVHGQTSNFIVTDFGAIADGKTDNSQAFSDAWKKACETEGGRLLVPVGGGSFYVSGAQFKGPCTGQTIFRIDGTIIASDDLTLDDQDYWITFHEVDALTLSGNGFFDGNGASSWSHCAHAPNDSLCIRKQKAPTTIKINYVTNASIRDINLVNSKMFHLHIHESENVIVDNVHITAPEDSPNTDGIHIGDSCNIKIIGSHIATGDDCVSIGEGSTNVNISGVWCGPGHGISIGSLGKYEVEDNVTGITVRNCTLNNTDNGLRIKTWAPSKSANVVSNVTFTDINIYDVENPIIIDQYYCPHNSCSHNGESSVEIKGVKFIGVRGSSASETSVKVECSKSKPCQDIEFSGLDLTYEGQPSTAMCSSADDKFQGSHQVPSTCINLPHP</sequence>
<organism evidence="11 12">
    <name type="scientific">Handroanthus impetiginosus</name>
    <dbReference type="NCBI Taxonomy" id="429701"/>
    <lineage>
        <taxon>Eukaryota</taxon>
        <taxon>Viridiplantae</taxon>
        <taxon>Streptophyta</taxon>
        <taxon>Embryophyta</taxon>
        <taxon>Tracheophyta</taxon>
        <taxon>Spermatophyta</taxon>
        <taxon>Magnoliopsida</taxon>
        <taxon>eudicotyledons</taxon>
        <taxon>Gunneridae</taxon>
        <taxon>Pentapetalae</taxon>
        <taxon>asterids</taxon>
        <taxon>lamiids</taxon>
        <taxon>Lamiales</taxon>
        <taxon>Bignoniaceae</taxon>
        <taxon>Crescentiina</taxon>
        <taxon>Tabebuia alliance</taxon>
        <taxon>Handroanthus</taxon>
    </lineage>
</organism>
<keyword evidence="10" id="KW-0472">Membrane</keyword>
<dbReference type="OrthoDB" id="187139at2759"/>
<dbReference type="GO" id="GO:0004650">
    <property type="term" value="F:polygalacturonase activity"/>
    <property type="evidence" value="ECO:0007669"/>
    <property type="project" value="UniProtKB-EC"/>
</dbReference>
<reference evidence="12" key="1">
    <citation type="journal article" date="2018" name="Gigascience">
        <title>Genome assembly of the Pink Ipe (Handroanthus impetiginosus, Bignoniaceae), a highly valued, ecologically keystone Neotropical timber forest tree.</title>
        <authorList>
            <person name="Silva-Junior O.B."/>
            <person name="Grattapaglia D."/>
            <person name="Novaes E."/>
            <person name="Collevatti R.G."/>
        </authorList>
    </citation>
    <scope>NUCLEOTIDE SEQUENCE [LARGE SCALE GENOMIC DNA]</scope>
    <source>
        <strain evidence="12">cv. UFG-1</strain>
    </source>
</reference>
<dbReference type="GO" id="GO:0005975">
    <property type="term" value="P:carbohydrate metabolic process"/>
    <property type="evidence" value="ECO:0007669"/>
    <property type="project" value="InterPro"/>
</dbReference>
<feature type="transmembrane region" description="Helical" evidence="10">
    <location>
        <begin position="7"/>
        <end position="25"/>
    </location>
</feature>
<dbReference type="Pfam" id="PF00295">
    <property type="entry name" value="Glyco_hydro_28"/>
    <property type="match status" value="1"/>
</dbReference>
<accession>A0A2G9H2W0</accession>
<evidence type="ECO:0000256" key="9">
    <source>
        <dbReference type="RuleBase" id="RU361169"/>
    </source>
</evidence>